<evidence type="ECO:0000313" key="1">
    <source>
        <dbReference type="EMBL" id="EZA49825.1"/>
    </source>
</evidence>
<gene>
    <name evidence="1" type="ORF">X777_11806</name>
</gene>
<dbReference type="OrthoDB" id="28868at2759"/>
<protein>
    <submittedName>
        <fullName evidence="1">F-box only protein</fullName>
    </submittedName>
</protein>
<name>A0A026W174_OOCBI</name>
<feature type="non-terminal residue" evidence="1">
    <location>
        <position position="1"/>
    </location>
</feature>
<dbReference type="AlphaFoldDB" id="A0A026W174"/>
<proteinExistence type="predicted"/>
<evidence type="ECO:0000313" key="2">
    <source>
        <dbReference type="Proteomes" id="UP000053097"/>
    </source>
</evidence>
<dbReference type="EMBL" id="KK107495">
    <property type="protein sequence ID" value="EZA49825.1"/>
    <property type="molecule type" value="Genomic_DNA"/>
</dbReference>
<reference evidence="1 2" key="1">
    <citation type="journal article" date="2014" name="Curr. Biol.">
        <title>The genome of the clonal raider ant Cerapachys biroi.</title>
        <authorList>
            <person name="Oxley P.R."/>
            <person name="Ji L."/>
            <person name="Fetter-Pruneda I."/>
            <person name="McKenzie S.K."/>
            <person name="Li C."/>
            <person name="Hu H."/>
            <person name="Zhang G."/>
            <person name="Kronauer D.J."/>
        </authorList>
    </citation>
    <scope>NUCLEOTIDE SEQUENCE [LARGE SCALE GENOMIC DNA]</scope>
</reference>
<sequence>DLTYIYYGKELLPYVRHHYLKTVWEEFMNRPIEQQLFEEIITFVTQWFHPEKDIFYSDIEKELDQIAQDVMEYLEIENFRHPIFKISQKQFLFWKRNDLDQDQWDNCDARQILDILVKIFFHELKYHEIILSGTVNIIRNYLIEKSVYIVQVAILFQSIARRLGNIRCDLLCFPKLDLLSEKYWLLKWKPKYG</sequence>
<accession>A0A026W174</accession>
<dbReference type="Proteomes" id="UP000053097">
    <property type="component" value="Unassembled WGS sequence"/>
</dbReference>
<organism evidence="1 2">
    <name type="scientific">Ooceraea biroi</name>
    <name type="common">Clonal raider ant</name>
    <name type="synonym">Cerapachys biroi</name>
    <dbReference type="NCBI Taxonomy" id="2015173"/>
    <lineage>
        <taxon>Eukaryota</taxon>
        <taxon>Metazoa</taxon>
        <taxon>Ecdysozoa</taxon>
        <taxon>Arthropoda</taxon>
        <taxon>Hexapoda</taxon>
        <taxon>Insecta</taxon>
        <taxon>Pterygota</taxon>
        <taxon>Neoptera</taxon>
        <taxon>Endopterygota</taxon>
        <taxon>Hymenoptera</taxon>
        <taxon>Apocrita</taxon>
        <taxon>Aculeata</taxon>
        <taxon>Formicoidea</taxon>
        <taxon>Formicidae</taxon>
        <taxon>Dorylinae</taxon>
        <taxon>Ooceraea</taxon>
    </lineage>
</organism>
<keyword evidence="2" id="KW-1185">Reference proteome</keyword>